<dbReference type="GeneID" id="20811537"/>
<dbReference type="InterPro" id="IPR016197">
    <property type="entry name" value="Chromo-like_dom_sf"/>
</dbReference>
<evidence type="ECO:0000259" key="1">
    <source>
        <dbReference type="PROSITE" id="PS50013"/>
    </source>
</evidence>
<dbReference type="SMART" id="SM00298">
    <property type="entry name" value="CHROMO"/>
    <property type="match status" value="1"/>
</dbReference>
<feature type="domain" description="Chromo" evidence="1">
    <location>
        <begin position="169"/>
        <end position="206"/>
    </location>
</feature>
<sequence>MLNADEWSLVLPLVQGALNHQPADQLGGIATVTTFTDLPAKTQLAGFVHPTSKEVYVADWLGAARQKHVTDLQVAFQEMHRHVAVQSNKLRQQARGRRDRKYQVKFAGFSVGDFVLVGSVFNLSTKLALHWRGPCQVTRVITHHVRETQQLVPPYKVTRGEIAFGDGGFHVERLDEARCVDGQHQVLVKWLGLNDEESSWEPAANLLDDIPVMFRKWAAANKTDIPVVFHKWAAANKEDPTVAALTKTLDFA</sequence>
<name>W4GBU2_APHAT</name>
<dbReference type="VEuPathDB" id="FungiDB:H257_09541"/>
<dbReference type="PROSITE" id="PS50013">
    <property type="entry name" value="CHROMO_2"/>
    <property type="match status" value="1"/>
</dbReference>
<dbReference type="InterPro" id="IPR023780">
    <property type="entry name" value="Chromo_domain"/>
</dbReference>
<dbReference type="Gene3D" id="2.40.50.40">
    <property type="match status" value="1"/>
</dbReference>
<protein>
    <recommendedName>
        <fullName evidence="1">Chromo domain-containing protein</fullName>
    </recommendedName>
</protein>
<dbReference type="OrthoDB" id="125883at2759"/>
<evidence type="ECO:0000313" key="2">
    <source>
        <dbReference type="EMBL" id="ETV76539.1"/>
    </source>
</evidence>
<organism evidence="2">
    <name type="scientific">Aphanomyces astaci</name>
    <name type="common">Crayfish plague agent</name>
    <dbReference type="NCBI Taxonomy" id="112090"/>
    <lineage>
        <taxon>Eukaryota</taxon>
        <taxon>Sar</taxon>
        <taxon>Stramenopiles</taxon>
        <taxon>Oomycota</taxon>
        <taxon>Saprolegniomycetes</taxon>
        <taxon>Saprolegniales</taxon>
        <taxon>Verrucalvaceae</taxon>
        <taxon>Aphanomyces</taxon>
    </lineage>
</organism>
<dbReference type="CDD" id="cd00024">
    <property type="entry name" value="CD_CSD"/>
    <property type="match status" value="1"/>
</dbReference>
<dbReference type="SUPFAM" id="SSF54160">
    <property type="entry name" value="Chromo domain-like"/>
    <property type="match status" value="1"/>
</dbReference>
<reference evidence="2" key="1">
    <citation type="submission" date="2013-12" db="EMBL/GenBank/DDBJ databases">
        <title>The Genome Sequence of Aphanomyces astaci APO3.</title>
        <authorList>
            <consortium name="The Broad Institute Genomics Platform"/>
            <person name="Russ C."/>
            <person name="Tyler B."/>
            <person name="van West P."/>
            <person name="Dieguez-Uribeondo J."/>
            <person name="Young S.K."/>
            <person name="Zeng Q."/>
            <person name="Gargeya S."/>
            <person name="Fitzgerald M."/>
            <person name="Abouelleil A."/>
            <person name="Alvarado L."/>
            <person name="Chapman S.B."/>
            <person name="Gainer-Dewar J."/>
            <person name="Goldberg J."/>
            <person name="Griggs A."/>
            <person name="Gujja S."/>
            <person name="Hansen M."/>
            <person name="Howarth C."/>
            <person name="Imamovic A."/>
            <person name="Ireland A."/>
            <person name="Larimer J."/>
            <person name="McCowan C."/>
            <person name="Murphy C."/>
            <person name="Pearson M."/>
            <person name="Poon T.W."/>
            <person name="Priest M."/>
            <person name="Roberts A."/>
            <person name="Saif S."/>
            <person name="Shea T."/>
            <person name="Sykes S."/>
            <person name="Wortman J."/>
            <person name="Nusbaum C."/>
            <person name="Birren B."/>
        </authorList>
    </citation>
    <scope>NUCLEOTIDE SEQUENCE [LARGE SCALE GENOMIC DNA]</scope>
    <source>
        <strain evidence="2">APO3</strain>
    </source>
</reference>
<proteinExistence type="predicted"/>
<dbReference type="InterPro" id="IPR000953">
    <property type="entry name" value="Chromo/chromo_shadow_dom"/>
</dbReference>
<accession>W4GBU2</accession>
<dbReference type="Pfam" id="PF00385">
    <property type="entry name" value="Chromo"/>
    <property type="match status" value="1"/>
</dbReference>
<gene>
    <name evidence="2" type="ORF">H257_09541</name>
</gene>
<dbReference type="AlphaFoldDB" id="W4GBU2"/>
<dbReference type="RefSeq" id="XP_009834084.1">
    <property type="nucleotide sequence ID" value="XM_009835782.1"/>
</dbReference>
<dbReference type="EMBL" id="KI913136">
    <property type="protein sequence ID" value="ETV76539.1"/>
    <property type="molecule type" value="Genomic_DNA"/>
</dbReference>